<accession>A0ABU3TQ90</accession>
<comment type="caution">
    <text evidence="2">The sequence shown here is derived from an EMBL/GenBank/DDBJ whole genome shotgun (WGS) entry which is preliminary data.</text>
</comment>
<organism evidence="2 3">
    <name type="scientific">Aquirufa regiilacus</name>
    <dbReference type="NCBI Taxonomy" id="3024868"/>
    <lineage>
        <taxon>Bacteria</taxon>
        <taxon>Pseudomonadati</taxon>
        <taxon>Bacteroidota</taxon>
        <taxon>Cytophagia</taxon>
        <taxon>Cytophagales</taxon>
        <taxon>Flectobacillaceae</taxon>
        <taxon>Aquirufa</taxon>
    </lineage>
</organism>
<evidence type="ECO:0000256" key="1">
    <source>
        <dbReference type="SAM" id="SignalP"/>
    </source>
</evidence>
<dbReference type="EMBL" id="JAVNWW010000001">
    <property type="protein sequence ID" value="MDU0808015.1"/>
    <property type="molecule type" value="Genomic_DNA"/>
</dbReference>
<proteinExistence type="predicted"/>
<evidence type="ECO:0000313" key="2">
    <source>
        <dbReference type="EMBL" id="MDU0808015.1"/>
    </source>
</evidence>
<keyword evidence="1" id="KW-0732">Signal</keyword>
<protein>
    <recommendedName>
        <fullName evidence="4">Fibronectin type-III domain-containing protein</fullName>
    </recommendedName>
</protein>
<dbReference type="RefSeq" id="WP_315576394.1">
    <property type="nucleotide sequence ID" value="NZ_JARDXH010000004.1"/>
</dbReference>
<feature type="chain" id="PRO_5045096569" description="Fibronectin type-III domain-containing protein" evidence="1">
    <location>
        <begin position="25"/>
        <end position="237"/>
    </location>
</feature>
<dbReference type="InterPro" id="IPR013783">
    <property type="entry name" value="Ig-like_fold"/>
</dbReference>
<sequence length="237" mass="25290">MIRYSLILVLSLCLISCGSAPSEAPTPVTPAPPEKAPDAVELNKPLNNTTCLEAVNTNQVQFTWTTVPSASSYEIKITNLKTNVTETKVAATSPALISLTAGETYAWAVVSKSSKTTLTATSPSWKFFFAGTGESSSAPNPAQLLSPLSGESVDALNGQIKLSWKATDADTPQESLSYEIYIGEDFAKVALNDVPKVKSTTNSISVPVQSGKIYYWMVKTMDSKSASYSSVNGFRVN</sequence>
<reference evidence="2 3" key="1">
    <citation type="submission" date="2023-09" db="EMBL/GenBank/DDBJ databases">
        <title>Aquirufa genomes.</title>
        <authorList>
            <person name="Pitt A."/>
        </authorList>
    </citation>
    <scope>NUCLEOTIDE SEQUENCE [LARGE SCALE GENOMIC DNA]</scope>
    <source>
        <strain evidence="2 3">LEOWEIH-7C</strain>
    </source>
</reference>
<feature type="signal peptide" evidence="1">
    <location>
        <begin position="1"/>
        <end position="24"/>
    </location>
</feature>
<dbReference type="Proteomes" id="UP001249959">
    <property type="component" value="Unassembled WGS sequence"/>
</dbReference>
<dbReference type="Gene3D" id="2.60.40.10">
    <property type="entry name" value="Immunoglobulins"/>
    <property type="match status" value="2"/>
</dbReference>
<evidence type="ECO:0008006" key="4">
    <source>
        <dbReference type="Google" id="ProtNLM"/>
    </source>
</evidence>
<name>A0ABU3TQ90_9BACT</name>
<gene>
    <name evidence="2" type="ORF">PQG45_03080</name>
</gene>
<evidence type="ECO:0000313" key="3">
    <source>
        <dbReference type="Proteomes" id="UP001249959"/>
    </source>
</evidence>
<keyword evidence="3" id="KW-1185">Reference proteome</keyword>